<dbReference type="InterPro" id="IPR002815">
    <property type="entry name" value="Spo11/TopoVI_A"/>
</dbReference>
<dbReference type="GO" id="GO:0003677">
    <property type="term" value="F:DNA binding"/>
    <property type="evidence" value="ECO:0007669"/>
    <property type="project" value="InterPro"/>
</dbReference>
<dbReference type="GO" id="GO:0003918">
    <property type="term" value="F:DNA topoisomerase type II (double strand cut, ATP-hydrolyzing) activity"/>
    <property type="evidence" value="ECO:0007669"/>
    <property type="project" value="InterPro"/>
</dbReference>
<dbReference type="Proteomes" id="UP001370490">
    <property type="component" value="Unassembled WGS sequence"/>
</dbReference>
<evidence type="ECO:0000256" key="1">
    <source>
        <dbReference type="SAM" id="MobiDB-lite"/>
    </source>
</evidence>
<comment type="caution">
    <text evidence="3">The sequence shown here is derived from an EMBL/GenBank/DDBJ whole genome shotgun (WGS) entry which is preliminary data.</text>
</comment>
<protein>
    <recommendedName>
        <fullName evidence="2">Topoisomerase 6 subunit A/Spo11 TOPRIM domain-containing protein</fullName>
    </recommendedName>
</protein>
<feature type="domain" description="Topoisomerase 6 subunit A/Spo11 TOPRIM" evidence="2">
    <location>
        <begin position="62"/>
        <end position="159"/>
    </location>
</feature>
<sequence>MFNRIPSILITAKGCPDIATGYHLNSSNPRECQTPQSPNFMIALWTSHLVEPYGRFLLAFPELPILALVHRNPAGLTIPCTFEFGSTGMGIEAYSYASNVKLLGLRGDDLQPIYLESLVPLKPRDPQVAKSLMSGEDHYEEELSLMVKSGLRAEMEAHYFHGHDRKENWPRSPTAIAVSSMTRKRAHIVPKKMGNTDLLRRKASRAASGGIQGSKQNKEHRLG</sequence>
<dbReference type="AlphaFoldDB" id="A0AAN8ZWN6"/>
<organism evidence="3 4">
    <name type="scientific">Dillenia turbinata</name>
    <dbReference type="NCBI Taxonomy" id="194707"/>
    <lineage>
        <taxon>Eukaryota</taxon>
        <taxon>Viridiplantae</taxon>
        <taxon>Streptophyta</taxon>
        <taxon>Embryophyta</taxon>
        <taxon>Tracheophyta</taxon>
        <taxon>Spermatophyta</taxon>
        <taxon>Magnoliopsida</taxon>
        <taxon>eudicotyledons</taxon>
        <taxon>Gunneridae</taxon>
        <taxon>Pentapetalae</taxon>
        <taxon>Dilleniales</taxon>
        <taxon>Dilleniaceae</taxon>
        <taxon>Dillenia</taxon>
    </lineage>
</organism>
<evidence type="ECO:0000313" key="4">
    <source>
        <dbReference type="Proteomes" id="UP001370490"/>
    </source>
</evidence>
<accession>A0AAN8ZWN6</accession>
<dbReference type="InterPro" id="IPR036078">
    <property type="entry name" value="Spo11/TopoVI_A_sf"/>
</dbReference>
<dbReference type="SUPFAM" id="SSF56726">
    <property type="entry name" value="DNA topoisomerase IV, alpha subunit"/>
    <property type="match status" value="1"/>
</dbReference>
<feature type="region of interest" description="Disordered" evidence="1">
    <location>
        <begin position="196"/>
        <end position="223"/>
    </location>
</feature>
<dbReference type="GO" id="GO:0000706">
    <property type="term" value="P:meiotic DNA double-strand break processing"/>
    <property type="evidence" value="ECO:0007669"/>
    <property type="project" value="TreeGrafter"/>
</dbReference>
<evidence type="ECO:0000259" key="2">
    <source>
        <dbReference type="Pfam" id="PF21180"/>
    </source>
</evidence>
<name>A0AAN8ZWN6_9MAGN</name>
<dbReference type="PANTHER" id="PTHR10848">
    <property type="entry name" value="MEIOTIC RECOMBINATION PROTEIN SPO11"/>
    <property type="match status" value="1"/>
</dbReference>
<dbReference type="Gene3D" id="3.40.1360.10">
    <property type="match status" value="1"/>
</dbReference>
<dbReference type="PANTHER" id="PTHR10848:SF0">
    <property type="entry name" value="MEIOTIC RECOMBINATION PROTEIN SPO11"/>
    <property type="match status" value="1"/>
</dbReference>
<dbReference type="GO" id="GO:0007131">
    <property type="term" value="P:reciprocal meiotic recombination"/>
    <property type="evidence" value="ECO:0007669"/>
    <property type="project" value="TreeGrafter"/>
</dbReference>
<dbReference type="Pfam" id="PF21180">
    <property type="entry name" value="TOP6A-Spo11_Toprim"/>
    <property type="match status" value="1"/>
</dbReference>
<reference evidence="3 4" key="1">
    <citation type="submission" date="2023-12" db="EMBL/GenBank/DDBJ databases">
        <title>A high-quality genome assembly for Dillenia turbinata (Dilleniales).</title>
        <authorList>
            <person name="Chanderbali A."/>
        </authorList>
    </citation>
    <scope>NUCLEOTIDE SEQUENCE [LARGE SCALE GENOMIC DNA]</scope>
    <source>
        <strain evidence="3">LSX21</strain>
        <tissue evidence="3">Leaf</tissue>
    </source>
</reference>
<proteinExistence type="predicted"/>
<keyword evidence="4" id="KW-1185">Reference proteome</keyword>
<dbReference type="GO" id="GO:0042138">
    <property type="term" value="P:meiotic DNA double-strand break formation"/>
    <property type="evidence" value="ECO:0007669"/>
    <property type="project" value="TreeGrafter"/>
</dbReference>
<dbReference type="GO" id="GO:0000228">
    <property type="term" value="C:nuclear chromosome"/>
    <property type="evidence" value="ECO:0007669"/>
    <property type="project" value="TreeGrafter"/>
</dbReference>
<gene>
    <name evidence="3" type="ORF">RJ641_001308</name>
</gene>
<dbReference type="InterPro" id="IPR034136">
    <property type="entry name" value="TOPRIM_Topo6A/Spo11"/>
</dbReference>
<dbReference type="EMBL" id="JBAMMX010000001">
    <property type="protein sequence ID" value="KAK6947835.1"/>
    <property type="molecule type" value="Genomic_DNA"/>
</dbReference>
<evidence type="ECO:0000313" key="3">
    <source>
        <dbReference type="EMBL" id="KAK6947835.1"/>
    </source>
</evidence>